<gene>
    <name evidence="1" type="ORF">CDQ91_06655</name>
</gene>
<dbReference type="OrthoDB" id="7391222at2"/>
<name>A0A246JYE1_9SPHN</name>
<protein>
    <submittedName>
        <fullName evidence="1">Uncharacterized protein</fullName>
    </submittedName>
</protein>
<dbReference type="Proteomes" id="UP000197097">
    <property type="component" value="Unassembled WGS sequence"/>
</dbReference>
<dbReference type="RefSeq" id="WP_088471969.1">
    <property type="nucleotide sequence ID" value="NZ_NISJ01000003.1"/>
</dbReference>
<keyword evidence="2" id="KW-1185">Reference proteome</keyword>
<evidence type="ECO:0000313" key="1">
    <source>
        <dbReference type="EMBL" id="OWQ98198.1"/>
    </source>
</evidence>
<comment type="caution">
    <text evidence="1">The sequence shown here is derived from an EMBL/GenBank/DDBJ whole genome shotgun (WGS) entry which is preliminary data.</text>
</comment>
<dbReference type="AlphaFoldDB" id="A0A246JYE1"/>
<evidence type="ECO:0000313" key="2">
    <source>
        <dbReference type="Proteomes" id="UP000197097"/>
    </source>
</evidence>
<reference evidence="1 2" key="1">
    <citation type="journal article" date="2002" name="Int. J. Syst. Evol. Microbiol.">
        <title>Sphingopyxis witflariensis sp. nov., isolated from activated sludge.</title>
        <authorList>
            <person name="Kampfer P."/>
            <person name="Witzenberger R."/>
            <person name="Denner E.B."/>
            <person name="Busse H.J."/>
            <person name="Neef A."/>
        </authorList>
    </citation>
    <scope>NUCLEOTIDE SEQUENCE [LARGE SCALE GENOMIC DNA]</scope>
    <source>
        <strain evidence="1 2">DSM 14551</strain>
    </source>
</reference>
<dbReference type="EMBL" id="NISJ01000003">
    <property type="protein sequence ID" value="OWQ98198.1"/>
    <property type="molecule type" value="Genomic_DNA"/>
</dbReference>
<accession>A0A246JYE1</accession>
<proteinExistence type="predicted"/>
<organism evidence="1 2">
    <name type="scientific">Sphingopyxis witflariensis</name>
    <dbReference type="NCBI Taxonomy" id="173675"/>
    <lineage>
        <taxon>Bacteria</taxon>
        <taxon>Pseudomonadati</taxon>
        <taxon>Pseudomonadota</taxon>
        <taxon>Alphaproteobacteria</taxon>
        <taxon>Sphingomonadales</taxon>
        <taxon>Sphingomonadaceae</taxon>
        <taxon>Sphingopyxis</taxon>
    </lineage>
</organism>
<sequence>MNGMLLAGSLVAIIAMTLAARWLGLGAEPRIVDPDHARRLADEAHCGFQAVDVAIARDGTTALLRDGVDRLMLLRPHGNHFVSRLLDPSTSWRVERGQLILSFAETMFDEVTFDLGEEAAAWAGRLEILGKKSHA</sequence>